<sequence>MMRRQRAAFWRGGTSNGVMIAGPSLPQWQTIKSRYPDGKLDLKDGAQVLEPLYRSIMGSPDPYGRQLNGMGGGLSSLSKAVIVDRSTLRGCDLDYLFIQVGSPLESVSQSLGFIADVFAQVKDGKLDLAGNCGNMTAAVGPFGIEEQLVDARSRLTAPISAATQDKFSLHPINIRLRNLNTSRIIDADVYASESTDAESGARNIFFEARGDYVLDGVPGHSSPITLSFVSPGGAKTGKALPTGNATDVVKYAPGETIRASLLDISNPGVFIDGRDVDWDPTSSPEQLNANVELMARLEAIRRAGAAMMGMDPETLSIPKVVLLFPPASEGVDITCQALSMEQAHKAVPMTLGLNLGVATKITGTVPHALAKHSDPVTTIVGHPSGRVEVGADISSEGDIISAKVVRTARCLMDGYVNITPSEKMELLA</sequence>
<dbReference type="InterPro" id="IPR007400">
    <property type="entry name" value="PrpF-like"/>
</dbReference>
<accession>A0ABR0JVL0</accession>
<name>A0ABR0JVL0_9EURO</name>
<evidence type="ECO:0000313" key="3">
    <source>
        <dbReference type="EMBL" id="KAK5075667.1"/>
    </source>
</evidence>
<dbReference type="Pfam" id="PF04303">
    <property type="entry name" value="PrpF"/>
    <property type="match status" value="1"/>
</dbReference>
<evidence type="ECO:0008006" key="5">
    <source>
        <dbReference type="Google" id="ProtNLM"/>
    </source>
</evidence>
<dbReference type="Proteomes" id="UP001345013">
    <property type="component" value="Unassembled WGS sequence"/>
</dbReference>
<dbReference type="SUPFAM" id="SSF54506">
    <property type="entry name" value="Diaminopimelate epimerase-like"/>
    <property type="match status" value="2"/>
</dbReference>
<keyword evidence="2" id="KW-0413">Isomerase</keyword>
<evidence type="ECO:0000256" key="1">
    <source>
        <dbReference type="ARBA" id="ARBA00007673"/>
    </source>
</evidence>
<dbReference type="PANTHER" id="PTHR43709">
    <property type="entry name" value="ACONITATE ISOMERASE-RELATED"/>
    <property type="match status" value="1"/>
</dbReference>
<evidence type="ECO:0000313" key="4">
    <source>
        <dbReference type="Proteomes" id="UP001345013"/>
    </source>
</evidence>
<gene>
    <name evidence="3" type="ORF">LTR24_010002</name>
</gene>
<dbReference type="Gene3D" id="3.10.310.10">
    <property type="entry name" value="Diaminopimelate Epimerase, Chain A, domain 1"/>
    <property type="match status" value="2"/>
</dbReference>
<comment type="caution">
    <text evidence="3">The sequence shown here is derived from an EMBL/GenBank/DDBJ whole genome shotgun (WGS) entry which is preliminary data.</text>
</comment>
<proteinExistence type="inferred from homology"/>
<organism evidence="3 4">
    <name type="scientific">Lithohypha guttulata</name>
    <dbReference type="NCBI Taxonomy" id="1690604"/>
    <lineage>
        <taxon>Eukaryota</taxon>
        <taxon>Fungi</taxon>
        <taxon>Dikarya</taxon>
        <taxon>Ascomycota</taxon>
        <taxon>Pezizomycotina</taxon>
        <taxon>Eurotiomycetes</taxon>
        <taxon>Chaetothyriomycetidae</taxon>
        <taxon>Chaetothyriales</taxon>
        <taxon>Trichomeriaceae</taxon>
        <taxon>Lithohypha</taxon>
    </lineage>
</organism>
<dbReference type="EMBL" id="JAVRRG010000259">
    <property type="protein sequence ID" value="KAK5075667.1"/>
    <property type="molecule type" value="Genomic_DNA"/>
</dbReference>
<evidence type="ECO:0000256" key="2">
    <source>
        <dbReference type="ARBA" id="ARBA00023235"/>
    </source>
</evidence>
<dbReference type="PANTHER" id="PTHR43709:SF2">
    <property type="entry name" value="DUF453 DOMAIN PROTEIN (AFU_ORTHOLOGUE AFUA_6G00360)"/>
    <property type="match status" value="1"/>
</dbReference>
<keyword evidence="4" id="KW-1185">Reference proteome</keyword>
<comment type="similarity">
    <text evidence="1">Belongs to the PrpF family.</text>
</comment>
<protein>
    <recommendedName>
        <fullName evidence="5">3-methylitaconate isomerase</fullName>
    </recommendedName>
</protein>
<reference evidence="3 4" key="1">
    <citation type="submission" date="2023-08" db="EMBL/GenBank/DDBJ databases">
        <title>Black Yeasts Isolated from many extreme environments.</title>
        <authorList>
            <person name="Coleine C."/>
            <person name="Stajich J.E."/>
            <person name="Selbmann L."/>
        </authorList>
    </citation>
    <scope>NUCLEOTIDE SEQUENCE [LARGE SCALE GENOMIC DNA]</scope>
    <source>
        <strain evidence="3 4">CCFEE 5885</strain>
    </source>
</reference>